<evidence type="ECO:0000313" key="2">
    <source>
        <dbReference type="Proteomes" id="UP000184330"/>
    </source>
</evidence>
<proteinExistence type="predicted"/>
<dbReference type="Proteomes" id="UP000184330">
    <property type="component" value="Unassembled WGS sequence"/>
</dbReference>
<organism evidence="1 2">
    <name type="scientific">Phialocephala subalpina</name>
    <dbReference type="NCBI Taxonomy" id="576137"/>
    <lineage>
        <taxon>Eukaryota</taxon>
        <taxon>Fungi</taxon>
        <taxon>Dikarya</taxon>
        <taxon>Ascomycota</taxon>
        <taxon>Pezizomycotina</taxon>
        <taxon>Leotiomycetes</taxon>
        <taxon>Helotiales</taxon>
        <taxon>Mollisiaceae</taxon>
        <taxon>Phialocephala</taxon>
        <taxon>Phialocephala fortinii species complex</taxon>
    </lineage>
</organism>
<gene>
    <name evidence="1" type="ORF">PAC_17146</name>
</gene>
<name>A0A1L7XQP0_9HELO</name>
<sequence>MATPTPTTLQSPSAPPCVANEKRRRARYCFSRDQITLRTKFPGHRARYLSLAGIYDARELYQRCADLWPEYFSPTSSTPYSSTLKTLTTKGLLGIAFKNPDIDDFVEVSPWHGHDILELVRTIRNREEDHVERMWREYGISVATDGVRAFDVRLVREGRDRLRVKGYAHVRLERMRESGCFMCRIAALWP</sequence>
<reference evidence="1 2" key="1">
    <citation type="submission" date="2016-03" db="EMBL/GenBank/DDBJ databases">
        <authorList>
            <person name="Ploux O."/>
        </authorList>
    </citation>
    <scope>NUCLEOTIDE SEQUENCE [LARGE SCALE GENOMIC DNA]</scope>
    <source>
        <strain evidence="1 2">UAMH 11012</strain>
    </source>
</reference>
<dbReference type="OrthoDB" id="10558366at2759"/>
<dbReference type="AlphaFoldDB" id="A0A1L7XQP0"/>
<dbReference type="EMBL" id="FJOG01000042">
    <property type="protein sequence ID" value="CZR67247.1"/>
    <property type="molecule type" value="Genomic_DNA"/>
</dbReference>
<accession>A0A1L7XQP0</accession>
<keyword evidence="2" id="KW-1185">Reference proteome</keyword>
<evidence type="ECO:0000313" key="1">
    <source>
        <dbReference type="EMBL" id="CZR67247.1"/>
    </source>
</evidence>
<protein>
    <submittedName>
        <fullName evidence="1">Uncharacterized protein</fullName>
    </submittedName>
</protein>